<dbReference type="Proteomes" id="UP000028931">
    <property type="component" value="Chromosome"/>
</dbReference>
<organism evidence="1 2">
    <name type="scientific">Pseudomonas alkylphenolica</name>
    <dbReference type="NCBI Taxonomy" id="237609"/>
    <lineage>
        <taxon>Bacteria</taxon>
        <taxon>Pseudomonadati</taxon>
        <taxon>Pseudomonadota</taxon>
        <taxon>Gammaproteobacteria</taxon>
        <taxon>Pseudomonadales</taxon>
        <taxon>Pseudomonadaceae</taxon>
        <taxon>Pseudomonas</taxon>
    </lineage>
</organism>
<dbReference type="Pfam" id="PF11746">
    <property type="entry name" value="DUF3303"/>
    <property type="match status" value="1"/>
</dbReference>
<dbReference type="RefSeq" id="WP_038611665.1">
    <property type="nucleotide sequence ID" value="NZ_CP009048.1"/>
</dbReference>
<evidence type="ECO:0000313" key="1">
    <source>
        <dbReference type="EMBL" id="AIL62074.1"/>
    </source>
</evidence>
<evidence type="ECO:0000313" key="2">
    <source>
        <dbReference type="Proteomes" id="UP000028931"/>
    </source>
</evidence>
<accession>A0A077FDX3</accession>
<dbReference type="eggNOG" id="ENOG5033BEQ">
    <property type="taxonomic scope" value="Bacteria"/>
</dbReference>
<dbReference type="HOGENOM" id="CLU_162734_1_0_6"/>
<gene>
    <name evidence="1" type="ORF">PSAKL28_28820</name>
</gene>
<reference evidence="1 2" key="1">
    <citation type="submission" date="2014-07" db="EMBL/GenBank/DDBJ databases">
        <authorList>
            <person name="Lee K."/>
            <person name="Lim J.Y."/>
            <person name="Hwang I."/>
        </authorList>
    </citation>
    <scope>NUCLEOTIDE SEQUENCE [LARGE SCALE GENOMIC DNA]</scope>
    <source>
        <strain evidence="1 2">KL28</strain>
    </source>
</reference>
<evidence type="ECO:0008006" key="3">
    <source>
        <dbReference type="Google" id="ProtNLM"/>
    </source>
</evidence>
<dbReference type="KEGG" id="palk:PSAKL28_28820"/>
<dbReference type="InterPro" id="IPR021734">
    <property type="entry name" value="DUF3303"/>
</dbReference>
<sequence length="95" mass="10504">MLYIIHWTITAENRNAALARFVQTGGVPPAKLKVLGRWHAVGSRQGFAVAETDDLSLVLKWVLDWSDLMDMQVLPAMTDEQAAPLLKAVVSQMSI</sequence>
<dbReference type="OrthoDB" id="9801877at2"/>
<protein>
    <recommendedName>
        <fullName evidence="3">DUF3303 domain-containing protein</fullName>
    </recommendedName>
</protein>
<dbReference type="AlphaFoldDB" id="A0A077FDX3"/>
<proteinExistence type="predicted"/>
<dbReference type="EMBL" id="CP009048">
    <property type="protein sequence ID" value="AIL62074.1"/>
    <property type="molecule type" value="Genomic_DNA"/>
</dbReference>
<name>A0A077FDX3_9PSED</name>